<evidence type="ECO:0000256" key="1">
    <source>
        <dbReference type="ARBA" id="ARBA00022441"/>
    </source>
</evidence>
<evidence type="ECO:0000256" key="3">
    <source>
        <dbReference type="SAM" id="SignalP"/>
    </source>
</evidence>
<accession>A0A5B7YHQ2</accession>
<dbReference type="SUPFAM" id="SSF117281">
    <property type="entry name" value="Kelch motif"/>
    <property type="match status" value="1"/>
</dbReference>
<dbReference type="InterPro" id="IPR006652">
    <property type="entry name" value="Kelch_1"/>
</dbReference>
<name>A0A5B7YHQ2_9ALTE</name>
<evidence type="ECO:0000313" key="5">
    <source>
        <dbReference type="EMBL" id="QCZ95045.1"/>
    </source>
</evidence>
<feature type="domain" description="Attractin/MKLN-like beta-propeller" evidence="4">
    <location>
        <begin position="57"/>
        <end position="219"/>
    </location>
</feature>
<gene>
    <name evidence="5" type="ORF">FBQ74_16870</name>
</gene>
<keyword evidence="6" id="KW-1185">Reference proteome</keyword>
<dbReference type="Pfam" id="PF24981">
    <property type="entry name" value="Beta-prop_ATRN-LZTR1"/>
    <property type="match status" value="1"/>
</dbReference>
<dbReference type="Gene3D" id="2.120.10.80">
    <property type="entry name" value="Kelch-type beta propeller"/>
    <property type="match status" value="2"/>
</dbReference>
<dbReference type="Proteomes" id="UP000304912">
    <property type="component" value="Chromosome"/>
</dbReference>
<dbReference type="RefSeq" id="WP_139757775.1">
    <property type="nucleotide sequence ID" value="NZ_CP039852.1"/>
</dbReference>
<keyword evidence="1" id="KW-0880">Kelch repeat</keyword>
<dbReference type="SMART" id="SM00612">
    <property type="entry name" value="Kelch"/>
    <property type="match status" value="4"/>
</dbReference>
<dbReference type="OrthoDB" id="6328960at2"/>
<feature type="signal peptide" evidence="3">
    <location>
        <begin position="1"/>
        <end position="21"/>
    </location>
</feature>
<keyword evidence="2" id="KW-0677">Repeat</keyword>
<proteinExistence type="predicted"/>
<dbReference type="PANTHER" id="PTHR46344">
    <property type="entry name" value="OS02G0202900 PROTEIN"/>
    <property type="match status" value="1"/>
</dbReference>
<keyword evidence="3" id="KW-0732">Signal</keyword>
<feature type="chain" id="PRO_5023119106" evidence="3">
    <location>
        <begin position="22"/>
        <end position="330"/>
    </location>
</feature>
<dbReference type="PANTHER" id="PTHR46344:SF27">
    <property type="entry name" value="KELCH REPEAT SUPERFAMILY PROTEIN"/>
    <property type="match status" value="1"/>
</dbReference>
<organism evidence="5 6">
    <name type="scientific">Salinimonas iocasae</name>
    <dbReference type="NCBI Taxonomy" id="2572577"/>
    <lineage>
        <taxon>Bacteria</taxon>
        <taxon>Pseudomonadati</taxon>
        <taxon>Pseudomonadota</taxon>
        <taxon>Gammaproteobacteria</taxon>
        <taxon>Alteromonadales</taxon>
        <taxon>Alteromonadaceae</taxon>
        <taxon>Alteromonas/Salinimonas group</taxon>
        <taxon>Salinimonas</taxon>
    </lineage>
</organism>
<dbReference type="KEGG" id="salk:FBQ74_16870"/>
<protein>
    <submittedName>
        <fullName evidence="5">Kelch repeat-containing protein</fullName>
    </submittedName>
</protein>
<dbReference type="PROSITE" id="PS51257">
    <property type="entry name" value="PROKAR_LIPOPROTEIN"/>
    <property type="match status" value="1"/>
</dbReference>
<evidence type="ECO:0000256" key="2">
    <source>
        <dbReference type="ARBA" id="ARBA00022737"/>
    </source>
</evidence>
<evidence type="ECO:0000259" key="4">
    <source>
        <dbReference type="Pfam" id="PF24981"/>
    </source>
</evidence>
<dbReference type="EMBL" id="CP039852">
    <property type="protein sequence ID" value="QCZ95045.1"/>
    <property type="molecule type" value="Genomic_DNA"/>
</dbReference>
<sequence length="330" mass="36510">MVTRALTSIVLSVTLLLSACADTPAPQTAPEPTDFTTDMPFKLDTPRFGAGIANDGEAIYVFGGSSEEKWLGDVEIIDPETENIQVLHDHILPRRYFSAVYDGNHHIYLIGGISHEGDDYAYESRVEVFDTRSRTISQAAPLPYPTRINAAAYLDGKIYVVGGGHRDWKTKQMKRSSLMAVYDIAANTWSLAPPMPSAKETTAVTYDGKIYVMGGYDGDKAVTSFEQYDPDTNAWTRLPDLPHPLSAHSATVWHDKLFTFGHYTNLTATLVYDFKAQQWQEADLPVAASRHNQATTIDDKVYVIGGLEPAVKVLDAIQVFDESQLEEAAR</sequence>
<dbReference type="AlphaFoldDB" id="A0A5B7YHQ2"/>
<dbReference type="InterPro" id="IPR015915">
    <property type="entry name" value="Kelch-typ_b-propeller"/>
</dbReference>
<reference evidence="5 6" key="1">
    <citation type="submission" date="2019-04" db="EMBL/GenBank/DDBJ databases">
        <title>Salinimonas iocasae sp. nov., a halophilic bacterium isolated from the outer tube casing of tubeworms in Okinawa Trough.</title>
        <authorList>
            <person name="Zhang H."/>
            <person name="Wang H."/>
            <person name="Li C."/>
        </authorList>
    </citation>
    <scope>NUCLEOTIDE SEQUENCE [LARGE SCALE GENOMIC DNA]</scope>
    <source>
        <strain evidence="5 6">KX18D6</strain>
    </source>
</reference>
<evidence type="ECO:0000313" key="6">
    <source>
        <dbReference type="Proteomes" id="UP000304912"/>
    </source>
</evidence>
<dbReference type="InterPro" id="IPR056737">
    <property type="entry name" value="Beta-prop_ATRN-MKLN-like"/>
</dbReference>